<reference evidence="2 3" key="1">
    <citation type="submission" date="2018-06" db="EMBL/GenBank/DDBJ databases">
        <title>Complete Genomes of Monosporascus.</title>
        <authorList>
            <person name="Robinson A.J."/>
            <person name="Natvig D.O."/>
        </authorList>
    </citation>
    <scope>NUCLEOTIDE SEQUENCE [LARGE SCALE GENOMIC DNA]</scope>
    <source>
        <strain evidence="2 3">CBS 110550</strain>
    </source>
</reference>
<dbReference type="AlphaFoldDB" id="A0A4Q4TYB3"/>
<accession>A0A4Q4TYB3</accession>
<evidence type="ECO:0000313" key="3">
    <source>
        <dbReference type="Proteomes" id="UP000293360"/>
    </source>
</evidence>
<feature type="compositionally biased region" description="Basic and acidic residues" evidence="1">
    <location>
        <begin position="160"/>
        <end position="177"/>
    </location>
</feature>
<evidence type="ECO:0000256" key="1">
    <source>
        <dbReference type="SAM" id="MobiDB-lite"/>
    </source>
</evidence>
<proteinExistence type="predicted"/>
<feature type="compositionally biased region" description="Pro residues" evidence="1">
    <location>
        <begin position="16"/>
        <end position="27"/>
    </location>
</feature>
<name>A0A4Q4TYB3_9PEZI</name>
<keyword evidence="3" id="KW-1185">Reference proteome</keyword>
<feature type="compositionally biased region" description="Basic and acidic residues" evidence="1">
    <location>
        <begin position="184"/>
        <end position="213"/>
    </location>
</feature>
<dbReference type="EMBL" id="QJNU01000003">
    <property type="protein sequence ID" value="RYP11337.1"/>
    <property type="molecule type" value="Genomic_DNA"/>
</dbReference>
<protein>
    <submittedName>
        <fullName evidence="2">Uncharacterized protein</fullName>
    </submittedName>
</protein>
<dbReference type="Proteomes" id="UP000293360">
    <property type="component" value="Unassembled WGS sequence"/>
</dbReference>
<dbReference type="OrthoDB" id="4748908at2759"/>
<evidence type="ECO:0000313" key="2">
    <source>
        <dbReference type="EMBL" id="RYP11337.1"/>
    </source>
</evidence>
<organism evidence="2 3">
    <name type="scientific">Monosporascus ibericus</name>
    <dbReference type="NCBI Taxonomy" id="155417"/>
    <lineage>
        <taxon>Eukaryota</taxon>
        <taxon>Fungi</taxon>
        <taxon>Dikarya</taxon>
        <taxon>Ascomycota</taxon>
        <taxon>Pezizomycotina</taxon>
        <taxon>Sordariomycetes</taxon>
        <taxon>Xylariomycetidae</taxon>
        <taxon>Xylariales</taxon>
        <taxon>Xylariales incertae sedis</taxon>
        <taxon>Monosporascus</taxon>
    </lineage>
</organism>
<gene>
    <name evidence="2" type="ORF">DL764_000155</name>
</gene>
<feature type="region of interest" description="Disordered" evidence="1">
    <location>
        <begin position="137"/>
        <end position="213"/>
    </location>
</feature>
<feature type="region of interest" description="Disordered" evidence="1">
    <location>
        <begin position="1"/>
        <end position="34"/>
    </location>
</feature>
<sequence length="213" mass="24769">MPEYPGPGNPGQGQRPPQPQPPAPLRPRPGSSPSRLAQLSFAEFHHAMHQEFLEFFSRMAGEIRVEHAIDKRNNLYYRCRNLLDAIAERLQRFKREGTVLDDDLLCAQADYDSLHRSIKAVWIKDYDSHQMATNGRLPTLWEENPAHQEEVPQDAMEEESQARQFEREARANLDDLTYRQMLAKGDREESKKDREESKENKEEPKENKEASDQ</sequence>
<comment type="caution">
    <text evidence="2">The sequence shown here is derived from an EMBL/GenBank/DDBJ whole genome shotgun (WGS) entry which is preliminary data.</text>
</comment>